<dbReference type="InterPro" id="IPR009326">
    <property type="entry name" value="DUF984"/>
</dbReference>
<organism evidence="2 3">
    <name type="scientific">Gottschalkia purinilytica</name>
    <name type="common">Clostridium purinilyticum</name>
    <dbReference type="NCBI Taxonomy" id="1503"/>
    <lineage>
        <taxon>Bacteria</taxon>
        <taxon>Bacillati</taxon>
        <taxon>Bacillota</taxon>
        <taxon>Tissierellia</taxon>
        <taxon>Tissierellales</taxon>
        <taxon>Gottschalkiaceae</taxon>
        <taxon>Gottschalkia</taxon>
    </lineage>
</organism>
<dbReference type="PANTHER" id="PTHR39203">
    <property type="entry name" value="CYTOPLASMIC PROTEIN-RELATED"/>
    <property type="match status" value="1"/>
</dbReference>
<dbReference type="OrthoDB" id="9807542at2"/>
<evidence type="ECO:0000259" key="1">
    <source>
        <dbReference type="SMART" id="SM01022"/>
    </source>
</evidence>
<dbReference type="CDD" id="cd06553">
    <property type="entry name" value="ASCH_Ef3133_like"/>
    <property type="match status" value="1"/>
</dbReference>
<dbReference type="EMBL" id="LGSS01000003">
    <property type="protein sequence ID" value="KNF09457.1"/>
    <property type="molecule type" value="Genomic_DNA"/>
</dbReference>
<dbReference type="RefSeq" id="WP_050354439.1">
    <property type="nucleotide sequence ID" value="NZ_LGSS01000003.1"/>
</dbReference>
<keyword evidence="3" id="KW-1185">Reference proteome</keyword>
<reference evidence="3" key="1">
    <citation type="submission" date="2015-07" db="EMBL/GenBank/DDBJ databases">
        <title>Draft genome sequence of the purine-degrading Gottschalkia purinilyticum DSM 1384 (formerly Clostridium purinilyticum).</title>
        <authorList>
            <person name="Poehlein A."/>
            <person name="Schiel-Bengelsdorf B."/>
            <person name="Bengelsdorf F.R."/>
            <person name="Daniel R."/>
            <person name="Duerre P."/>
        </authorList>
    </citation>
    <scope>NUCLEOTIDE SEQUENCE [LARGE SCALE GENOMIC DNA]</scope>
    <source>
        <strain evidence="3">DSM 1384</strain>
    </source>
</reference>
<dbReference type="Gene3D" id="3.10.400.10">
    <property type="entry name" value="Sulfate adenylyltransferase"/>
    <property type="match status" value="1"/>
</dbReference>
<name>A0A0L0WDC3_GOTPU</name>
<dbReference type="Proteomes" id="UP000037267">
    <property type="component" value="Unassembled WGS sequence"/>
</dbReference>
<accession>A0A0L0WDC3</accession>
<dbReference type="Pfam" id="PF04266">
    <property type="entry name" value="ASCH"/>
    <property type="match status" value="1"/>
</dbReference>
<feature type="domain" description="ASCH" evidence="1">
    <location>
        <begin position="33"/>
        <end position="156"/>
    </location>
</feature>
<dbReference type="AlphaFoldDB" id="A0A0L0WDC3"/>
<dbReference type="InterPro" id="IPR015947">
    <property type="entry name" value="PUA-like_sf"/>
</dbReference>
<dbReference type="PANTHER" id="PTHR39203:SF1">
    <property type="entry name" value="CYTOPLASMIC PROTEIN"/>
    <property type="match status" value="1"/>
</dbReference>
<evidence type="ECO:0000313" key="3">
    <source>
        <dbReference type="Proteomes" id="UP000037267"/>
    </source>
</evidence>
<dbReference type="PIRSF" id="PIRSF021320">
    <property type="entry name" value="DUF984"/>
    <property type="match status" value="1"/>
</dbReference>
<sequence length="157" mass="18451">MIEENNSVQKMWEDYLKSIGENVNNSTKKYTSWHFCDNEKDANELANLVKEEIKKATASLYYWYELGEETEPKVGDLSIITDWNGIAQCIIETSKINIVPFKEVTEEFARLEGEGDKTLKHWSNVHMNYFSRELQGQEKEFSEDMLVLCEEFKLVYK</sequence>
<gene>
    <name evidence="2" type="ORF">CLPU_3c02360</name>
</gene>
<protein>
    <recommendedName>
        <fullName evidence="1">ASCH domain-containing protein</fullName>
    </recommendedName>
</protein>
<dbReference type="SUPFAM" id="SSF88697">
    <property type="entry name" value="PUA domain-like"/>
    <property type="match status" value="1"/>
</dbReference>
<proteinExistence type="predicted"/>
<dbReference type="SMART" id="SM01022">
    <property type="entry name" value="ASCH"/>
    <property type="match status" value="1"/>
</dbReference>
<dbReference type="InterPro" id="IPR007374">
    <property type="entry name" value="ASCH_domain"/>
</dbReference>
<evidence type="ECO:0000313" key="2">
    <source>
        <dbReference type="EMBL" id="KNF09457.1"/>
    </source>
</evidence>
<comment type="caution">
    <text evidence="2">The sequence shown here is derived from an EMBL/GenBank/DDBJ whole genome shotgun (WGS) entry which is preliminary data.</text>
</comment>
<dbReference type="STRING" id="1503.CLPU_3c02360"/>
<dbReference type="PATRIC" id="fig|1503.3.peg.2105"/>